<comment type="caution">
    <text evidence="1">The sequence shown here is derived from an EMBL/GenBank/DDBJ whole genome shotgun (WGS) entry which is preliminary data.</text>
</comment>
<dbReference type="AlphaFoldDB" id="A0A0W8F097"/>
<evidence type="ECO:0000313" key="1">
    <source>
        <dbReference type="EMBL" id="KUG14271.1"/>
    </source>
</evidence>
<accession>A0A0W8F097</accession>
<sequence length="43" mass="4981">MRGFARMVRPGYPLFRWHHSARRILGIRGSPASHTALASFCRR</sequence>
<organism evidence="1">
    <name type="scientific">hydrocarbon metagenome</name>
    <dbReference type="NCBI Taxonomy" id="938273"/>
    <lineage>
        <taxon>unclassified sequences</taxon>
        <taxon>metagenomes</taxon>
        <taxon>ecological metagenomes</taxon>
    </lineage>
</organism>
<gene>
    <name evidence="1" type="ORF">ASZ90_016085</name>
</gene>
<name>A0A0W8F097_9ZZZZ</name>
<reference evidence="1" key="1">
    <citation type="journal article" date="2015" name="Proc. Natl. Acad. Sci. U.S.A.">
        <title>Networks of energetic and metabolic interactions define dynamics in microbial communities.</title>
        <authorList>
            <person name="Embree M."/>
            <person name="Liu J.K."/>
            <person name="Al-Bassam M.M."/>
            <person name="Zengler K."/>
        </authorList>
    </citation>
    <scope>NUCLEOTIDE SEQUENCE</scope>
</reference>
<proteinExistence type="predicted"/>
<dbReference type="EMBL" id="LNQE01001679">
    <property type="protein sequence ID" value="KUG14271.1"/>
    <property type="molecule type" value="Genomic_DNA"/>
</dbReference>
<protein>
    <submittedName>
        <fullName evidence="1">Uncharacterized protein</fullName>
    </submittedName>
</protein>